<feature type="transmembrane region" description="Helical" evidence="2">
    <location>
        <begin position="76"/>
        <end position="98"/>
    </location>
</feature>
<gene>
    <name evidence="3" type="ORF">OO013_11270</name>
</gene>
<evidence type="ECO:0000313" key="3">
    <source>
        <dbReference type="EMBL" id="MCX2744451.1"/>
    </source>
</evidence>
<evidence type="ECO:0000256" key="2">
    <source>
        <dbReference type="SAM" id="Phobius"/>
    </source>
</evidence>
<dbReference type="Proteomes" id="UP001209885">
    <property type="component" value="Unassembled WGS sequence"/>
</dbReference>
<keyword evidence="1" id="KW-0175">Coiled coil</keyword>
<dbReference type="RefSeq" id="WP_266056913.1">
    <property type="nucleotide sequence ID" value="NZ_JAPFQN010000006.1"/>
</dbReference>
<evidence type="ECO:0000256" key="1">
    <source>
        <dbReference type="SAM" id="Coils"/>
    </source>
</evidence>
<dbReference type="EMBL" id="JAPFQN010000006">
    <property type="protein sequence ID" value="MCX2744451.1"/>
    <property type="molecule type" value="Genomic_DNA"/>
</dbReference>
<keyword evidence="2" id="KW-0812">Transmembrane</keyword>
<accession>A0ABT3RS46</accession>
<keyword evidence="2" id="KW-0472">Membrane</keyword>
<sequence>MTDNKSNSLKEEENKEKPISGIERFLIWCAGIPPEAIKPYQMERLRFSASGLLVLLTAIFAVLSGSYALHFVFNEIYPAITIGIIWGLFILTIDRLLLMGLYRYKGRHLWKQGIPRLALAAVIAITVAKPMELKLFAAEIETESAVLKREVVKERTADIDSAYAQPEKRIDSILTAGDAELKRLEGLRNELREEARREADGTGGSGKVSPGPIYRIKKQQADEAQSELEAYRTDYESTKDSLNSYRVALENQKQSELEDYLSNFQSGLILKFQALEAVLKRYPEQKLVHYFIILLFLVIETAPLTMKLLMPTGPWEHLIRNEEEETIEKINLRYSAA</sequence>
<reference evidence="3 4" key="1">
    <citation type="submission" date="2022-11" db="EMBL/GenBank/DDBJ databases">
        <title>The characterization of three novel Bacteroidetes species and genomic analysis of their roles in tidal elemental geochemical cycles.</title>
        <authorList>
            <person name="Ma K."/>
        </authorList>
    </citation>
    <scope>NUCLEOTIDE SEQUENCE [LARGE SCALE GENOMIC DNA]</scope>
    <source>
        <strain evidence="3 4">M17</strain>
    </source>
</reference>
<keyword evidence="4" id="KW-1185">Reference proteome</keyword>
<comment type="caution">
    <text evidence="3">The sequence shown here is derived from an EMBL/GenBank/DDBJ whole genome shotgun (WGS) entry which is preliminary data.</text>
</comment>
<dbReference type="InterPro" id="IPR025519">
    <property type="entry name" value="DUF4407"/>
</dbReference>
<dbReference type="Pfam" id="PF14362">
    <property type="entry name" value="DUF4407"/>
    <property type="match status" value="1"/>
</dbReference>
<feature type="coiled-coil region" evidence="1">
    <location>
        <begin position="174"/>
        <end position="241"/>
    </location>
</feature>
<proteinExistence type="predicted"/>
<name>A0ABT3RS46_9BACT</name>
<feature type="transmembrane region" description="Helical" evidence="2">
    <location>
        <begin position="47"/>
        <end position="70"/>
    </location>
</feature>
<protein>
    <submittedName>
        <fullName evidence="3">DUF4407 domain-containing protein</fullName>
    </submittedName>
</protein>
<keyword evidence="2" id="KW-1133">Transmembrane helix</keyword>
<organism evidence="3 4">
    <name type="scientific">Mangrovivirga halotolerans</name>
    <dbReference type="NCBI Taxonomy" id="2993936"/>
    <lineage>
        <taxon>Bacteria</taxon>
        <taxon>Pseudomonadati</taxon>
        <taxon>Bacteroidota</taxon>
        <taxon>Cytophagia</taxon>
        <taxon>Cytophagales</taxon>
        <taxon>Mangrovivirgaceae</taxon>
        <taxon>Mangrovivirga</taxon>
    </lineage>
</organism>
<feature type="transmembrane region" description="Helical" evidence="2">
    <location>
        <begin position="287"/>
        <end position="306"/>
    </location>
</feature>
<evidence type="ECO:0000313" key="4">
    <source>
        <dbReference type="Proteomes" id="UP001209885"/>
    </source>
</evidence>